<evidence type="ECO:0000256" key="1">
    <source>
        <dbReference type="SAM" id="MobiDB-lite"/>
    </source>
</evidence>
<proteinExistence type="predicted"/>
<comment type="caution">
    <text evidence="2">The sequence shown here is derived from an EMBL/GenBank/DDBJ whole genome shotgun (WGS) entry which is preliminary data.</text>
</comment>
<dbReference type="EMBL" id="JARBJD010000069">
    <property type="protein sequence ID" value="KAK2955224.1"/>
    <property type="molecule type" value="Genomic_DNA"/>
</dbReference>
<protein>
    <submittedName>
        <fullName evidence="2">Uncharacterized protein</fullName>
    </submittedName>
</protein>
<feature type="region of interest" description="Disordered" evidence="1">
    <location>
        <begin position="18"/>
        <end position="42"/>
    </location>
</feature>
<sequence length="146" mass="16662">MMDDDEALAELEELVQEQFQSQRSTTDEAIQGPEQQKSSIEASIGNKQRKIEMLGQEILQLQKRGKTAAGIEGCFGIDVVIHPLRCRELYLSVECLLHHDLLSFLHVTLSDAEFRSKAIVGQVEHADRTLLTLSFVKFSRHVDRWR</sequence>
<dbReference type="Proteomes" id="UP001281761">
    <property type="component" value="Unassembled WGS sequence"/>
</dbReference>
<feature type="compositionally biased region" description="Polar residues" evidence="1">
    <location>
        <begin position="18"/>
        <end position="41"/>
    </location>
</feature>
<accession>A0ABQ9XUS1</accession>
<evidence type="ECO:0000313" key="2">
    <source>
        <dbReference type="EMBL" id="KAK2955224.1"/>
    </source>
</evidence>
<keyword evidence="3" id="KW-1185">Reference proteome</keyword>
<organism evidence="2 3">
    <name type="scientific">Blattamonas nauphoetae</name>
    <dbReference type="NCBI Taxonomy" id="2049346"/>
    <lineage>
        <taxon>Eukaryota</taxon>
        <taxon>Metamonada</taxon>
        <taxon>Preaxostyla</taxon>
        <taxon>Oxymonadida</taxon>
        <taxon>Blattamonas</taxon>
    </lineage>
</organism>
<gene>
    <name evidence="2" type="ORF">BLNAU_9776</name>
</gene>
<reference evidence="2 3" key="1">
    <citation type="journal article" date="2022" name="bioRxiv">
        <title>Genomics of Preaxostyla Flagellates Illuminates Evolutionary Transitions and the Path Towards Mitochondrial Loss.</title>
        <authorList>
            <person name="Novak L.V.F."/>
            <person name="Treitli S.C."/>
            <person name="Pyrih J."/>
            <person name="Halakuc P."/>
            <person name="Pipaliya S.V."/>
            <person name="Vacek V."/>
            <person name="Brzon O."/>
            <person name="Soukal P."/>
            <person name="Eme L."/>
            <person name="Dacks J.B."/>
            <person name="Karnkowska A."/>
            <person name="Elias M."/>
            <person name="Hampl V."/>
        </authorList>
    </citation>
    <scope>NUCLEOTIDE SEQUENCE [LARGE SCALE GENOMIC DNA]</scope>
    <source>
        <strain evidence="2">NAU3</strain>
        <tissue evidence="2">Gut</tissue>
    </source>
</reference>
<evidence type="ECO:0000313" key="3">
    <source>
        <dbReference type="Proteomes" id="UP001281761"/>
    </source>
</evidence>
<name>A0ABQ9XUS1_9EUKA</name>